<dbReference type="PROSITE" id="PS51257">
    <property type="entry name" value="PROKAR_LIPOPROTEIN"/>
    <property type="match status" value="1"/>
</dbReference>
<organism evidence="7 8">
    <name type="scientific">Candidatus Parabacteroides intestinipullorum</name>
    <dbReference type="NCBI Taxonomy" id="2838723"/>
    <lineage>
        <taxon>Bacteria</taxon>
        <taxon>Pseudomonadati</taxon>
        <taxon>Bacteroidota</taxon>
        <taxon>Bacteroidia</taxon>
        <taxon>Bacteroidales</taxon>
        <taxon>Tannerellaceae</taxon>
        <taxon>Parabacteroides</taxon>
    </lineage>
</organism>
<keyword evidence="2 3" id="KW-0697">Rotamase</keyword>
<protein>
    <recommendedName>
        <fullName evidence="4">Peptidyl-prolyl cis-trans isomerase</fullName>
        <ecNumber evidence="4">5.2.1.8</ecNumber>
    </recommendedName>
</protein>
<feature type="domain" description="PPIase FKBP-type" evidence="6">
    <location>
        <begin position="87"/>
        <end position="169"/>
    </location>
</feature>
<evidence type="ECO:0000256" key="5">
    <source>
        <dbReference type="SAM" id="SignalP"/>
    </source>
</evidence>
<feature type="chain" id="PRO_5038537047" description="Peptidyl-prolyl cis-trans isomerase" evidence="5">
    <location>
        <begin position="24"/>
        <end position="169"/>
    </location>
</feature>
<keyword evidence="3 4" id="KW-0413">Isomerase</keyword>
<dbReference type="GO" id="GO:0003755">
    <property type="term" value="F:peptidyl-prolyl cis-trans isomerase activity"/>
    <property type="evidence" value="ECO:0007669"/>
    <property type="project" value="UniProtKB-UniRule"/>
</dbReference>
<feature type="signal peptide" evidence="5">
    <location>
        <begin position="1"/>
        <end position="23"/>
    </location>
</feature>
<evidence type="ECO:0000256" key="1">
    <source>
        <dbReference type="ARBA" id="ARBA00000971"/>
    </source>
</evidence>
<comment type="caution">
    <text evidence="7">The sequence shown here is derived from an EMBL/GenBank/DDBJ whole genome shotgun (WGS) entry which is preliminary data.</text>
</comment>
<dbReference type="SUPFAM" id="SSF54534">
    <property type="entry name" value="FKBP-like"/>
    <property type="match status" value="1"/>
</dbReference>
<evidence type="ECO:0000256" key="2">
    <source>
        <dbReference type="ARBA" id="ARBA00023110"/>
    </source>
</evidence>
<dbReference type="Gene3D" id="3.10.50.40">
    <property type="match status" value="1"/>
</dbReference>
<keyword evidence="5" id="KW-0732">Signal</keyword>
<proteinExistence type="inferred from homology"/>
<dbReference type="Pfam" id="PF00254">
    <property type="entry name" value="FKBP_C"/>
    <property type="match status" value="1"/>
</dbReference>
<dbReference type="EMBL" id="DXEL01000067">
    <property type="protein sequence ID" value="HIX75294.1"/>
    <property type="molecule type" value="Genomic_DNA"/>
</dbReference>
<evidence type="ECO:0000256" key="3">
    <source>
        <dbReference type="PROSITE-ProRule" id="PRU00277"/>
    </source>
</evidence>
<comment type="catalytic activity">
    <reaction evidence="1 3 4">
        <text>[protein]-peptidylproline (omega=180) = [protein]-peptidylproline (omega=0)</text>
        <dbReference type="Rhea" id="RHEA:16237"/>
        <dbReference type="Rhea" id="RHEA-COMP:10747"/>
        <dbReference type="Rhea" id="RHEA-COMP:10748"/>
        <dbReference type="ChEBI" id="CHEBI:83833"/>
        <dbReference type="ChEBI" id="CHEBI:83834"/>
        <dbReference type="EC" id="5.2.1.8"/>
    </reaction>
</comment>
<dbReference type="InterPro" id="IPR001179">
    <property type="entry name" value="PPIase_FKBP_dom"/>
</dbReference>
<reference evidence="7" key="2">
    <citation type="submission" date="2021-04" db="EMBL/GenBank/DDBJ databases">
        <authorList>
            <person name="Gilroy R."/>
        </authorList>
    </citation>
    <scope>NUCLEOTIDE SEQUENCE</scope>
    <source>
        <strain evidence="7">ChiGjej6B6-14162</strain>
    </source>
</reference>
<reference evidence="7" key="1">
    <citation type="journal article" date="2021" name="PeerJ">
        <title>Extensive microbial diversity within the chicken gut microbiome revealed by metagenomics and culture.</title>
        <authorList>
            <person name="Gilroy R."/>
            <person name="Ravi A."/>
            <person name="Getino M."/>
            <person name="Pursley I."/>
            <person name="Horton D.L."/>
            <person name="Alikhan N.F."/>
            <person name="Baker D."/>
            <person name="Gharbi K."/>
            <person name="Hall N."/>
            <person name="Watson M."/>
            <person name="Adriaenssens E.M."/>
            <person name="Foster-Nyarko E."/>
            <person name="Jarju S."/>
            <person name="Secka A."/>
            <person name="Antonio M."/>
            <person name="Oren A."/>
            <person name="Chaudhuri R.R."/>
            <person name="La Ragione R."/>
            <person name="Hildebrand F."/>
            <person name="Pallen M.J."/>
        </authorList>
    </citation>
    <scope>NUCLEOTIDE SEQUENCE</scope>
    <source>
        <strain evidence="7">ChiGjej6B6-14162</strain>
    </source>
</reference>
<evidence type="ECO:0000313" key="8">
    <source>
        <dbReference type="Proteomes" id="UP000886740"/>
    </source>
</evidence>
<accession>A0A9D1X9B2</accession>
<evidence type="ECO:0000259" key="6">
    <source>
        <dbReference type="PROSITE" id="PS50059"/>
    </source>
</evidence>
<dbReference type="InterPro" id="IPR046357">
    <property type="entry name" value="PPIase_dom_sf"/>
</dbReference>
<evidence type="ECO:0000313" key="7">
    <source>
        <dbReference type="EMBL" id="HIX75294.1"/>
    </source>
</evidence>
<comment type="similarity">
    <text evidence="4">Belongs to the FKBP-type PPIase family.</text>
</comment>
<dbReference type="Proteomes" id="UP000886740">
    <property type="component" value="Unassembled WGS sequence"/>
</dbReference>
<evidence type="ECO:0000256" key="4">
    <source>
        <dbReference type="RuleBase" id="RU003915"/>
    </source>
</evidence>
<gene>
    <name evidence="7" type="ORF">H9977_09725</name>
</gene>
<dbReference type="EC" id="5.2.1.8" evidence="4"/>
<name>A0A9D1X9B2_9BACT</name>
<sequence>MKSRLLAYALTALFGMATLTSCGDDDGLSAEQQAYITENKAYIWEKKAEKDENGNPVYTEIVALGDTALYRVIKKEGDWNSVPVAESTVHLLDLEGHLIDGTVFQQKTDSCQFGMTTLIPGFTAILYRVHPDETIEAIIPASLGYGENDYMGIPGGSTLIFTFTLDKIL</sequence>
<dbReference type="PROSITE" id="PS50059">
    <property type="entry name" value="FKBP_PPIASE"/>
    <property type="match status" value="1"/>
</dbReference>
<dbReference type="AlphaFoldDB" id="A0A9D1X9B2"/>